<dbReference type="PROSITE" id="PS51257">
    <property type="entry name" value="PROKAR_LIPOPROTEIN"/>
    <property type="match status" value="1"/>
</dbReference>
<dbReference type="Proteomes" id="UP000309542">
    <property type="component" value="Unassembled WGS sequence"/>
</dbReference>
<gene>
    <name evidence="1" type="ORF">FBF73_07460</name>
</gene>
<organism evidence="1 2">
    <name type="scientific">Streptococcus mitis</name>
    <dbReference type="NCBI Taxonomy" id="28037"/>
    <lineage>
        <taxon>Bacteria</taxon>
        <taxon>Bacillati</taxon>
        <taxon>Bacillota</taxon>
        <taxon>Bacilli</taxon>
        <taxon>Lactobacillales</taxon>
        <taxon>Streptococcaceae</taxon>
        <taxon>Streptococcus</taxon>
        <taxon>Streptococcus mitis group</taxon>
    </lineage>
</organism>
<dbReference type="EMBL" id="SWFJ01000009">
    <property type="protein sequence ID" value="TKD49185.1"/>
    <property type="molecule type" value="Genomic_DNA"/>
</dbReference>
<accession>A0A4U1L003</accession>
<protein>
    <recommendedName>
        <fullName evidence="3">Lipoprotein</fullName>
    </recommendedName>
</protein>
<sequence length="152" mass="17222">MNKKKILGVILLSILFVLAGCSKKELSKIEMIEGSYNTDLGLITIDKDKKLVGFEGVGYIRFKEDVDKMKKESLSDYFGAGATKNELKENEAVVEISKSSNEKSVYEISWSDSDKTKKVDTITINNTFKKTSKFPFTEHVYKKYSGVRIQNK</sequence>
<dbReference type="AlphaFoldDB" id="A0A4U1L003"/>
<evidence type="ECO:0008006" key="3">
    <source>
        <dbReference type="Google" id="ProtNLM"/>
    </source>
</evidence>
<name>A0A4U1L003_STRMT</name>
<evidence type="ECO:0000313" key="2">
    <source>
        <dbReference type="Proteomes" id="UP000309542"/>
    </source>
</evidence>
<proteinExistence type="predicted"/>
<evidence type="ECO:0000313" key="1">
    <source>
        <dbReference type="EMBL" id="TKD49185.1"/>
    </source>
</evidence>
<dbReference type="RefSeq" id="WP_136937400.1">
    <property type="nucleotide sequence ID" value="NZ_SWFJ01000009.1"/>
</dbReference>
<comment type="caution">
    <text evidence="1">The sequence shown here is derived from an EMBL/GenBank/DDBJ whole genome shotgun (WGS) entry which is preliminary data.</text>
</comment>
<reference evidence="1 2" key="1">
    <citation type="submission" date="2019-04" db="EMBL/GenBank/DDBJ databases">
        <title>Genome sequence of Streptococcus mitis strain ColumbLawn.</title>
        <authorList>
            <person name="Mungovan B.A."/>
            <person name="Maclea K.S."/>
        </authorList>
    </citation>
    <scope>NUCLEOTIDE SEQUENCE [LARGE SCALE GENOMIC DNA]</scope>
    <source>
        <strain evidence="1 2">ColumbLawn</strain>
    </source>
</reference>